<dbReference type="EMBL" id="JBFXLU010000379">
    <property type="protein sequence ID" value="KAL2827924.1"/>
    <property type="molecule type" value="Genomic_DNA"/>
</dbReference>
<dbReference type="SUPFAM" id="SSF48452">
    <property type="entry name" value="TPR-like"/>
    <property type="match status" value="1"/>
</dbReference>
<reference evidence="1 2" key="1">
    <citation type="submission" date="2024-07" db="EMBL/GenBank/DDBJ databases">
        <title>Section-level genome sequencing and comparative genomics of Aspergillus sections Usti and Cavernicolus.</title>
        <authorList>
            <consortium name="Lawrence Berkeley National Laboratory"/>
            <person name="Nybo J.L."/>
            <person name="Vesth T.C."/>
            <person name="Theobald S."/>
            <person name="Frisvad J.C."/>
            <person name="Larsen T.O."/>
            <person name="Kjaerboelling I."/>
            <person name="Rothschild-Mancinelli K."/>
            <person name="Lyhne E.K."/>
            <person name="Kogle M.E."/>
            <person name="Barry K."/>
            <person name="Clum A."/>
            <person name="Na H."/>
            <person name="Ledsgaard L."/>
            <person name="Lin J."/>
            <person name="Lipzen A."/>
            <person name="Kuo A."/>
            <person name="Riley R."/>
            <person name="Mondo S."/>
            <person name="Labutti K."/>
            <person name="Haridas S."/>
            <person name="Pangalinan J."/>
            <person name="Salamov A.A."/>
            <person name="Simmons B.A."/>
            <person name="Magnuson J.K."/>
            <person name="Chen J."/>
            <person name="Drula E."/>
            <person name="Henrissat B."/>
            <person name="Wiebenga A."/>
            <person name="Lubbers R.J."/>
            <person name="Gomes A.C."/>
            <person name="Makela M.R."/>
            <person name="Stajich J."/>
            <person name="Grigoriev I.V."/>
            <person name="Mortensen U.H."/>
            <person name="De Vries R.P."/>
            <person name="Baker S.E."/>
            <person name="Andersen M.R."/>
        </authorList>
    </citation>
    <scope>NUCLEOTIDE SEQUENCE [LARGE SCALE GENOMIC DNA]</scope>
    <source>
        <strain evidence="1 2">CBS 123904</strain>
    </source>
</reference>
<protein>
    <submittedName>
        <fullName evidence="1">Uncharacterized protein</fullName>
    </submittedName>
</protein>
<dbReference type="Proteomes" id="UP001610446">
    <property type="component" value="Unassembled WGS sequence"/>
</dbReference>
<accession>A0ABR4IL23</accession>
<dbReference type="Gene3D" id="1.25.40.10">
    <property type="entry name" value="Tetratricopeptide repeat domain"/>
    <property type="match status" value="1"/>
</dbReference>
<organism evidence="1 2">
    <name type="scientific">Aspergillus pseudoustus</name>
    <dbReference type="NCBI Taxonomy" id="1810923"/>
    <lineage>
        <taxon>Eukaryota</taxon>
        <taxon>Fungi</taxon>
        <taxon>Dikarya</taxon>
        <taxon>Ascomycota</taxon>
        <taxon>Pezizomycotina</taxon>
        <taxon>Eurotiomycetes</taxon>
        <taxon>Eurotiomycetidae</taxon>
        <taxon>Eurotiales</taxon>
        <taxon>Aspergillaceae</taxon>
        <taxon>Aspergillus</taxon>
        <taxon>Aspergillus subgen. Nidulantes</taxon>
    </lineage>
</organism>
<name>A0ABR4IL23_9EURO</name>
<comment type="caution">
    <text evidence="1">The sequence shown here is derived from an EMBL/GenBank/DDBJ whole genome shotgun (WGS) entry which is preliminary data.</text>
</comment>
<evidence type="ECO:0000313" key="1">
    <source>
        <dbReference type="EMBL" id="KAL2827924.1"/>
    </source>
</evidence>
<dbReference type="Pfam" id="PF13424">
    <property type="entry name" value="TPR_12"/>
    <property type="match status" value="1"/>
</dbReference>
<dbReference type="InterPro" id="IPR011990">
    <property type="entry name" value="TPR-like_helical_dom_sf"/>
</dbReference>
<keyword evidence="2" id="KW-1185">Reference proteome</keyword>
<evidence type="ECO:0000313" key="2">
    <source>
        <dbReference type="Proteomes" id="UP001610446"/>
    </source>
</evidence>
<sequence>MCGTQTEGLKDQMNSLLALAQFCVGEYVSAEESLETAYQTHRKKTLPDKDAALIVLHMLGCTLHIQGKYKKAHQVFGKVHKARLTIHGDNNEQTSFSAKCLALAEKARYNPMSRMLLLSNKSCSIPIRETAYGWETIPELHDD</sequence>
<proteinExistence type="predicted"/>
<gene>
    <name evidence="1" type="ORF">BJY01DRAFT_255517</name>
</gene>